<gene>
    <name evidence="1" type="ORF">SLEP1_g49485</name>
</gene>
<name>A0AAV5M081_9ROSI</name>
<dbReference type="AlphaFoldDB" id="A0AAV5M081"/>
<evidence type="ECO:0000313" key="2">
    <source>
        <dbReference type="Proteomes" id="UP001054252"/>
    </source>
</evidence>
<organism evidence="1 2">
    <name type="scientific">Rubroshorea leprosula</name>
    <dbReference type="NCBI Taxonomy" id="152421"/>
    <lineage>
        <taxon>Eukaryota</taxon>
        <taxon>Viridiplantae</taxon>
        <taxon>Streptophyta</taxon>
        <taxon>Embryophyta</taxon>
        <taxon>Tracheophyta</taxon>
        <taxon>Spermatophyta</taxon>
        <taxon>Magnoliopsida</taxon>
        <taxon>eudicotyledons</taxon>
        <taxon>Gunneridae</taxon>
        <taxon>Pentapetalae</taxon>
        <taxon>rosids</taxon>
        <taxon>malvids</taxon>
        <taxon>Malvales</taxon>
        <taxon>Dipterocarpaceae</taxon>
        <taxon>Rubroshorea</taxon>
    </lineage>
</organism>
<accession>A0AAV5M081</accession>
<sequence length="37" mass="4416">MTKTESKLWGDSFRFRTLQNSIRRRNEIAVEVVGAYR</sequence>
<proteinExistence type="predicted"/>
<evidence type="ECO:0000313" key="1">
    <source>
        <dbReference type="EMBL" id="GKV42027.1"/>
    </source>
</evidence>
<dbReference type="EMBL" id="BPVZ01000155">
    <property type="protein sequence ID" value="GKV42027.1"/>
    <property type="molecule type" value="Genomic_DNA"/>
</dbReference>
<dbReference type="Proteomes" id="UP001054252">
    <property type="component" value="Unassembled WGS sequence"/>
</dbReference>
<keyword evidence="2" id="KW-1185">Reference proteome</keyword>
<comment type="caution">
    <text evidence="1">The sequence shown here is derived from an EMBL/GenBank/DDBJ whole genome shotgun (WGS) entry which is preliminary data.</text>
</comment>
<protein>
    <submittedName>
        <fullName evidence="1">Uncharacterized protein</fullName>
    </submittedName>
</protein>
<reference evidence="1 2" key="1">
    <citation type="journal article" date="2021" name="Commun. Biol.">
        <title>The genome of Shorea leprosula (Dipterocarpaceae) highlights the ecological relevance of drought in aseasonal tropical rainforests.</title>
        <authorList>
            <person name="Ng K.K.S."/>
            <person name="Kobayashi M.J."/>
            <person name="Fawcett J.A."/>
            <person name="Hatakeyama M."/>
            <person name="Paape T."/>
            <person name="Ng C.H."/>
            <person name="Ang C.C."/>
            <person name="Tnah L.H."/>
            <person name="Lee C.T."/>
            <person name="Nishiyama T."/>
            <person name="Sese J."/>
            <person name="O'Brien M.J."/>
            <person name="Copetti D."/>
            <person name="Mohd Noor M.I."/>
            <person name="Ong R.C."/>
            <person name="Putra M."/>
            <person name="Sireger I.Z."/>
            <person name="Indrioko S."/>
            <person name="Kosugi Y."/>
            <person name="Izuno A."/>
            <person name="Isagi Y."/>
            <person name="Lee S.L."/>
            <person name="Shimizu K.K."/>
        </authorList>
    </citation>
    <scope>NUCLEOTIDE SEQUENCE [LARGE SCALE GENOMIC DNA]</scope>
    <source>
        <strain evidence="1">214</strain>
    </source>
</reference>